<reference evidence="2 3" key="1">
    <citation type="submission" date="2016-04" db="EMBL/GenBank/DDBJ databases">
        <title>ATOL: Assembling a taxonomically balanced genome-scale reconstruction of the evolutionary history of the Enterobacteriaceae.</title>
        <authorList>
            <person name="Plunkett G.III."/>
            <person name="Neeno-Eckwall E.C."/>
            <person name="Glasner J.D."/>
            <person name="Perna N.T."/>
        </authorList>
    </citation>
    <scope>NUCLEOTIDE SEQUENCE [LARGE SCALE GENOMIC DNA]</scope>
    <source>
        <strain evidence="2 3">ATCC 51602</strain>
    </source>
</reference>
<keyword evidence="3" id="KW-1185">Reference proteome</keyword>
<dbReference type="InterPro" id="IPR041162">
    <property type="entry name" value="Bact_HORMA_1"/>
</dbReference>
<dbReference type="Pfam" id="PF18138">
    <property type="entry name" value="bacHORMA_1"/>
    <property type="match status" value="1"/>
</dbReference>
<gene>
    <name evidence="2" type="ORF">M976_00248</name>
</gene>
<sequence length="163" mass="18078">MSQSFTSSESYSVADIQNVIRKVTADFLMIAESTRAVEVERAKKWAHDVELFARNGYLKQVDLTLLSNGKEVRAIRYTTKTEGGELESSRPGGVLWPEVAGAQLRIVISYTKAYDQSAREKLRSSLQIPWSTSTADISHSSLSSAAGRGYSSNDYGIQRQDYS</sequence>
<proteinExistence type="predicted"/>
<protein>
    <recommendedName>
        <fullName evidence="1">Bacterial HORMA domain-containing protein</fullName>
    </recommendedName>
</protein>
<feature type="domain" description="Bacterial HORMA" evidence="1">
    <location>
        <begin position="1"/>
        <end position="162"/>
    </location>
</feature>
<accession>A0ABX2WEJ2</accession>
<dbReference type="EMBL" id="LXEQ01000001">
    <property type="protein sequence ID" value="OAT33500.1"/>
    <property type="molecule type" value="Genomic_DNA"/>
</dbReference>
<dbReference type="RefSeq" id="WP_064540172.1">
    <property type="nucleotide sequence ID" value="NZ_LXEQ01000001.1"/>
</dbReference>
<evidence type="ECO:0000259" key="1">
    <source>
        <dbReference type="Pfam" id="PF18138"/>
    </source>
</evidence>
<organism evidence="2 3">
    <name type="scientific">Buttiauxella ferragutiae ATCC 51602</name>
    <dbReference type="NCBI Taxonomy" id="1354252"/>
    <lineage>
        <taxon>Bacteria</taxon>
        <taxon>Pseudomonadati</taxon>
        <taxon>Pseudomonadota</taxon>
        <taxon>Gammaproteobacteria</taxon>
        <taxon>Enterobacterales</taxon>
        <taxon>Enterobacteriaceae</taxon>
        <taxon>Buttiauxella</taxon>
    </lineage>
</organism>
<evidence type="ECO:0000313" key="2">
    <source>
        <dbReference type="EMBL" id="OAT33500.1"/>
    </source>
</evidence>
<dbReference type="Proteomes" id="UP000078407">
    <property type="component" value="Unassembled WGS sequence"/>
</dbReference>
<evidence type="ECO:0000313" key="3">
    <source>
        <dbReference type="Proteomes" id="UP000078407"/>
    </source>
</evidence>
<comment type="caution">
    <text evidence="2">The sequence shown here is derived from an EMBL/GenBank/DDBJ whole genome shotgun (WGS) entry which is preliminary data.</text>
</comment>
<name>A0ABX2WEJ2_9ENTR</name>